<reference evidence="2 3" key="2">
    <citation type="submission" date="2018-11" db="EMBL/GenBank/DDBJ databases">
        <authorList>
            <consortium name="Pathogen Informatics"/>
        </authorList>
    </citation>
    <scope>NUCLEOTIDE SEQUENCE [LARGE SCALE GENOMIC DNA]</scope>
</reference>
<proteinExistence type="predicted"/>
<keyword evidence="3" id="KW-1185">Reference proteome</keyword>
<dbReference type="AlphaFoldDB" id="A0A183UQ55"/>
<evidence type="ECO:0000313" key="3">
    <source>
        <dbReference type="Proteomes" id="UP000050794"/>
    </source>
</evidence>
<dbReference type="Proteomes" id="UP000050794">
    <property type="component" value="Unassembled WGS sequence"/>
</dbReference>
<accession>A0A183UQ55</accession>
<dbReference type="WBParaSite" id="TCNE_0001062501-mRNA-1">
    <property type="protein sequence ID" value="TCNE_0001062501-mRNA-1"/>
    <property type="gene ID" value="TCNE_0001062501"/>
</dbReference>
<sequence length="81" mass="9369">MGETADVDEEEQHESAINWSSLLNMADDPEMEELMRSPLDTAIHVLTTQLWPGDTIIFLFGYYHYEAFHTREGYEKSSGDR</sequence>
<feature type="region of interest" description="Disordered" evidence="1">
    <location>
        <begin position="1"/>
        <end position="22"/>
    </location>
</feature>
<evidence type="ECO:0000256" key="1">
    <source>
        <dbReference type="SAM" id="MobiDB-lite"/>
    </source>
</evidence>
<organism evidence="3 4">
    <name type="scientific">Toxocara canis</name>
    <name type="common">Canine roundworm</name>
    <dbReference type="NCBI Taxonomy" id="6265"/>
    <lineage>
        <taxon>Eukaryota</taxon>
        <taxon>Metazoa</taxon>
        <taxon>Ecdysozoa</taxon>
        <taxon>Nematoda</taxon>
        <taxon>Chromadorea</taxon>
        <taxon>Rhabditida</taxon>
        <taxon>Spirurina</taxon>
        <taxon>Ascaridomorpha</taxon>
        <taxon>Ascaridoidea</taxon>
        <taxon>Toxocaridae</taxon>
        <taxon>Toxocara</taxon>
    </lineage>
</organism>
<feature type="compositionally biased region" description="Acidic residues" evidence="1">
    <location>
        <begin position="1"/>
        <end position="12"/>
    </location>
</feature>
<protein>
    <submittedName>
        <fullName evidence="4">SET domain-containing protein</fullName>
    </submittedName>
</protein>
<evidence type="ECO:0000313" key="2">
    <source>
        <dbReference type="EMBL" id="VDM41946.1"/>
    </source>
</evidence>
<name>A0A183UQ55_TOXCA</name>
<gene>
    <name evidence="2" type="ORF">TCNE_LOCUS10625</name>
</gene>
<reference evidence="4" key="1">
    <citation type="submission" date="2016-06" db="UniProtKB">
        <authorList>
            <consortium name="WormBaseParasite"/>
        </authorList>
    </citation>
    <scope>IDENTIFICATION</scope>
</reference>
<evidence type="ECO:0000313" key="4">
    <source>
        <dbReference type="WBParaSite" id="TCNE_0001062501-mRNA-1"/>
    </source>
</evidence>
<dbReference type="EMBL" id="UYWY01020562">
    <property type="protein sequence ID" value="VDM41946.1"/>
    <property type="molecule type" value="Genomic_DNA"/>
</dbReference>